<comment type="caution">
    <text evidence="2">The sequence shown here is derived from an EMBL/GenBank/DDBJ whole genome shotgun (WGS) entry which is preliminary data.</text>
</comment>
<evidence type="ECO:0000259" key="1">
    <source>
        <dbReference type="PROSITE" id="PS50112"/>
    </source>
</evidence>
<accession>A0A5C6AKL6</accession>
<dbReference type="SUPFAM" id="SSF55785">
    <property type="entry name" value="PYP-like sensor domain (PAS domain)"/>
    <property type="match status" value="1"/>
</dbReference>
<dbReference type="InterPro" id="IPR013655">
    <property type="entry name" value="PAS_fold_3"/>
</dbReference>
<evidence type="ECO:0000313" key="2">
    <source>
        <dbReference type="EMBL" id="TWT99715.1"/>
    </source>
</evidence>
<name>A0A5C6AKL6_9BACT</name>
<dbReference type="AlphaFoldDB" id="A0A5C6AKL6"/>
<evidence type="ECO:0000313" key="3">
    <source>
        <dbReference type="Proteomes" id="UP000317421"/>
    </source>
</evidence>
<dbReference type="PROSITE" id="PS50112">
    <property type="entry name" value="PAS"/>
    <property type="match status" value="1"/>
</dbReference>
<protein>
    <submittedName>
        <fullName evidence="2">Aerotaxis receptor</fullName>
    </submittedName>
</protein>
<dbReference type="SUPFAM" id="SSF58104">
    <property type="entry name" value="Methyl-accepting chemotaxis protein (MCP) signaling domain"/>
    <property type="match status" value="1"/>
</dbReference>
<dbReference type="Proteomes" id="UP000317421">
    <property type="component" value="Unassembled WGS sequence"/>
</dbReference>
<dbReference type="Gene3D" id="3.30.450.20">
    <property type="entry name" value="PAS domain"/>
    <property type="match status" value="1"/>
</dbReference>
<reference evidence="2 3" key="1">
    <citation type="submission" date="2019-02" db="EMBL/GenBank/DDBJ databases">
        <title>Deep-cultivation of Planctomycetes and their phenomic and genomic characterization uncovers novel biology.</title>
        <authorList>
            <person name="Wiegand S."/>
            <person name="Jogler M."/>
            <person name="Boedeker C."/>
            <person name="Pinto D."/>
            <person name="Vollmers J."/>
            <person name="Rivas-Marin E."/>
            <person name="Kohn T."/>
            <person name="Peeters S.H."/>
            <person name="Heuer A."/>
            <person name="Rast P."/>
            <person name="Oberbeckmann S."/>
            <person name="Bunk B."/>
            <person name="Jeske O."/>
            <person name="Meyerdierks A."/>
            <person name="Storesund J.E."/>
            <person name="Kallscheuer N."/>
            <person name="Luecker S."/>
            <person name="Lage O.M."/>
            <person name="Pohl T."/>
            <person name="Merkel B.J."/>
            <person name="Hornburger P."/>
            <person name="Mueller R.-W."/>
            <person name="Bruemmer F."/>
            <person name="Labrenz M."/>
            <person name="Spormann A.M."/>
            <person name="Op Den Camp H."/>
            <person name="Overmann J."/>
            <person name="Amann R."/>
            <person name="Jetten M.S.M."/>
            <person name="Mascher T."/>
            <person name="Medema M.H."/>
            <person name="Devos D.P."/>
            <person name="Kaster A.-K."/>
            <person name="Ovreas L."/>
            <person name="Rohde M."/>
            <person name="Galperin M.Y."/>
            <person name="Jogler C."/>
        </authorList>
    </citation>
    <scope>NUCLEOTIDE SEQUENCE [LARGE SCALE GENOMIC DNA]</scope>
    <source>
        <strain evidence="2 3">Pla108</strain>
    </source>
</reference>
<dbReference type="EMBL" id="SJPR01000001">
    <property type="protein sequence ID" value="TWT99715.1"/>
    <property type="molecule type" value="Genomic_DNA"/>
</dbReference>
<keyword evidence="3" id="KW-1185">Reference proteome</keyword>
<organism evidence="2 3">
    <name type="scientific">Botrimarina colliarenosi</name>
    <dbReference type="NCBI Taxonomy" id="2528001"/>
    <lineage>
        <taxon>Bacteria</taxon>
        <taxon>Pseudomonadati</taxon>
        <taxon>Planctomycetota</taxon>
        <taxon>Planctomycetia</taxon>
        <taxon>Pirellulales</taxon>
        <taxon>Lacipirellulaceae</taxon>
        <taxon>Botrimarina</taxon>
    </lineage>
</organism>
<dbReference type="RefSeq" id="WP_146442918.1">
    <property type="nucleotide sequence ID" value="NZ_SJPR01000001.1"/>
</dbReference>
<sequence length="470" mass="51386">MITSRVKPIDQPAWFEPHELFFSLTDEKGRIRYGNQVFTRVSGYAEDELLGKPHNLIRHPDMPRSVFRLLWDYLEAGKTIAAYVKNLAADGSYYWVLAAVTPCRDGYLSVQLNPSSGLFEAAKQAYAETLQYEAPLEAEHDKAYAIKHSLERLNEILADRGFKSYDEFMRAAVRLELTERAKQVSGRTPPLLGRVDTPAHHLLLSLHGSLGLVREQLNEVFSSLDVFDSLSARLVEKHEAIAELGPSLTFLSLNTHISAARLGIDGAVLSVISRNLGERSKDADRLIATLMERMAPACDSARAIAFDVAIAQLEAEVCESFVQELLVSEDGANQDLVAESLASLIAELGSRCGKVLAALHALREDIRVLATAAHDLVGQVGQMKTAQLNGKIDIASRRNTQGFEAIFEDVAVIVADARRDCDDILELLDSTGEKLSGLLQMENALRGELSEVASATGQVVGASFEPATAS</sequence>
<dbReference type="OrthoDB" id="266313at2"/>
<dbReference type="InterPro" id="IPR035965">
    <property type="entry name" value="PAS-like_dom_sf"/>
</dbReference>
<dbReference type="InterPro" id="IPR000014">
    <property type="entry name" value="PAS"/>
</dbReference>
<dbReference type="CDD" id="cd00130">
    <property type="entry name" value="PAS"/>
    <property type="match status" value="1"/>
</dbReference>
<proteinExistence type="predicted"/>
<gene>
    <name evidence="2" type="primary">aer</name>
    <name evidence="2" type="ORF">Pla108_06580</name>
</gene>
<dbReference type="NCBIfam" id="TIGR00229">
    <property type="entry name" value="sensory_box"/>
    <property type="match status" value="1"/>
</dbReference>
<feature type="domain" description="PAS" evidence="1">
    <location>
        <begin position="24"/>
        <end position="77"/>
    </location>
</feature>
<keyword evidence="2" id="KW-0675">Receptor</keyword>
<dbReference type="Pfam" id="PF08447">
    <property type="entry name" value="PAS_3"/>
    <property type="match status" value="1"/>
</dbReference>